<feature type="disulfide bond" evidence="5">
    <location>
        <begin position="1015"/>
        <end position="1024"/>
    </location>
</feature>
<dbReference type="PANTHER" id="PTHR24049">
    <property type="entry name" value="CRUMBS FAMILY MEMBER"/>
    <property type="match status" value="1"/>
</dbReference>
<dbReference type="PANTHER" id="PTHR24049:SF22">
    <property type="entry name" value="DROSOPHILA CRUMBS HOMOLOG"/>
    <property type="match status" value="1"/>
</dbReference>
<feature type="domain" description="EGF-like" evidence="8">
    <location>
        <begin position="946"/>
        <end position="986"/>
    </location>
</feature>
<feature type="repeat" description="NHL" evidence="6">
    <location>
        <begin position="450"/>
        <end position="489"/>
    </location>
</feature>
<dbReference type="AlphaFoldDB" id="A0A814W7V3"/>
<dbReference type="PROSITE" id="PS50026">
    <property type="entry name" value="EGF_3"/>
    <property type="match status" value="3"/>
</dbReference>
<dbReference type="EMBL" id="CAJNOJ010000147">
    <property type="protein sequence ID" value="CAF1198530.1"/>
    <property type="molecule type" value="Genomic_DNA"/>
</dbReference>
<feature type="transmembrane region" description="Helical" evidence="7">
    <location>
        <begin position="1080"/>
        <end position="1101"/>
    </location>
</feature>
<dbReference type="GO" id="GO:0007157">
    <property type="term" value="P:heterophilic cell-cell adhesion via plasma membrane cell adhesion molecules"/>
    <property type="evidence" value="ECO:0007669"/>
    <property type="project" value="TreeGrafter"/>
</dbReference>
<keyword evidence="7" id="KW-1133">Transmembrane helix</keyword>
<feature type="domain" description="EGF-like" evidence="8">
    <location>
        <begin position="988"/>
        <end position="1025"/>
    </location>
</feature>
<keyword evidence="1 5" id="KW-0245">EGF-like domain</keyword>
<proteinExistence type="predicted"/>
<evidence type="ECO:0000256" key="2">
    <source>
        <dbReference type="ARBA" id="ARBA00022729"/>
    </source>
</evidence>
<keyword evidence="3" id="KW-0677">Repeat</keyword>
<accession>A0A814W7V3</accession>
<dbReference type="OrthoDB" id="5953235at2759"/>
<dbReference type="InterPro" id="IPR001881">
    <property type="entry name" value="EGF-like_Ca-bd_dom"/>
</dbReference>
<keyword evidence="7" id="KW-0812">Transmembrane</keyword>
<dbReference type="InterPro" id="IPR011042">
    <property type="entry name" value="6-blade_b-propeller_TolB-like"/>
</dbReference>
<feature type="domain" description="EGF-like" evidence="8">
    <location>
        <begin position="1027"/>
        <end position="1064"/>
    </location>
</feature>
<dbReference type="Pfam" id="PF00008">
    <property type="entry name" value="EGF"/>
    <property type="match status" value="2"/>
</dbReference>
<dbReference type="PROSITE" id="PS51125">
    <property type="entry name" value="NHL"/>
    <property type="match status" value="2"/>
</dbReference>
<dbReference type="Proteomes" id="UP000663852">
    <property type="component" value="Unassembled WGS sequence"/>
</dbReference>
<dbReference type="GO" id="GO:0032991">
    <property type="term" value="C:protein-containing complex"/>
    <property type="evidence" value="ECO:0007669"/>
    <property type="project" value="TreeGrafter"/>
</dbReference>
<dbReference type="PROSITE" id="PS00022">
    <property type="entry name" value="EGF_1"/>
    <property type="match status" value="1"/>
</dbReference>
<reference evidence="9" key="1">
    <citation type="submission" date="2021-02" db="EMBL/GenBank/DDBJ databases">
        <authorList>
            <person name="Nowell W R."/>
        </authorList>
    </citation>
    <scope>NUCLEOTIDE SEQUENCE</scope>
</reference>
<dbReference type="GO" id="GO:0045197">
    <property type="term" value="P:establishment or maintenance of epithelial cell apical/basal polarity"/>
    <property type="evidence" value="ECO:0007669"/>
    <property type="project" value="TreeGrafter"/>
</dbReference>
<keyword evidence="4 5" id="KW-1015">Disulfide bond</keyword>
<comment type="caution">
    <text evidence="9">The sequence shown here is derived from an EMBL/GenBank/DDBJ whole genome shotgun (WGS) entry which is preliminary data.</text>
</comment>
<dbReference type="SUPFAM" id="SSF57196">
    <property type="entry name" value="EGF/Laminin"/>
    <property type="match status" value="3"/>
</dbReference>
<keyword evidence="7" id="KW-0472">Membrane</keyword>
<dbReference type="PROSITE" id="PS51996">
    <property type="entry name" value="TR_MART"/>
    <property type="match status" value="1"/>
</dbReference>
<evidence type="ECO:0000256" key="6">
    <source>
        <dbReference type="PROSITE-ProRule" id="PRU00504"/>
    </source>
</evidence>
<sequence length="1142" mass="127875">MSNYSKIWRNAGSICTTFLICSRQQKEFVSLVHQLPHISKIYIHDPNEQNDHTWILEYPKSEVKGHPTVSSWPKFINFLLQVPYPKTICRLRLVTKLKAYYRKSSANVNTLNEFQDTYTSDQAIQWYTRNSFLYRLLNQSLRQKNAGLAFLFGFYIQDLYRELEKKHEKFIREEPRISTFYRGQIMNRHEVEQFRETLFPYISINSFFSTARDRTPATFFLGPSQPEDKLQSVLFEIEVDTQMKSRPYGDLSSETYMKDESEILFMPGTQFKIQSAQYDATEQFWIIKLKLIRDHAVFKCFQSTSERRTLKNCITGSLHTLCTESTKYIFDELMYLYPTEKWILGVKKGVYWMDGSCMYLANYEAALKIWMEFAHDRELNSLSDMARLHKNIGGRLKEGSQLAVEHVKCAYLFIDINETLYCSSDNRNIVIKISLNSTANTAPSIAAGNGTNGSNAYMLSSPLGICVDANLNLYVADFNNNRIQQFRPNELNATTVVGTSGTMVLNGPSDILLDAAGYLFIVDHKNNRIVGSSLNGFRCIVGCSGVVGAGSEQLNYPYSFSFDSYGNFFVADTYNQRIQKFTLATNSCGLSYNRPKISSCTTWNSNGVTIGDNDTFGALPDSVYVDINNTLYVAAPILNRILVWPEDSVNVSRDISGGLNEPYSMFISTIGDVYVDNGMYNGRVDKWTLNATSSVVAMDVNGICYGLFIDVNDHLYCSLGAFQMVIKKSLNDSVNSTTIVAGTGTAGTTPYTLFGPRGIFVDLELNLYVADCFNNRIQFFLMNNSSATTIVGNGSNEMITLLYPIAIVFDADGHLFILDYGSSRVVGPGFNGYRCIIGCMGSGSASDQLYQPTSLSFDSYGNLFVADTYNNRVQKFLLITNSCNESTTLQNTLETTANMQLISTNAVKTTTSSLTTLQINSNTVSYQSGGQQSSAFLPSCPNCNISNVTCDILRPCQNNATCSSDNTTLLGYSCKCLPGFNGTQCQYNYRPCQSSTCLNNGICNETSNTTFTCSCSSGWQNSHCETKINYCKATTCLNRGVCQPLLLNYTCQCFSGSYSGQHCEITSSRTVAFQTLSKSFAYIVIVAIISTAMFIIVMDVLKYGFNIDPAGKDLLKRKQAKKGSRSRRPGITRYIYVNALPF</sequence>
<dbReference type="CDD" id="cd05819">
    <property type="entry name" value="NHL"/>
    <property type="match status" value="1"/>
</dbReference>
<evidence type="ECO:0000313" key="9">
    <source>
        <dbReference type="EMBL" id="CAF1198530.1"/>
    </source>
</evidence>
<protein>
    <recommendedName>
        <fullName evidence="8">EGF-like domain-containing protein</fullName>
    </recommendedName>
</protein>
<dbReference type="GO" id="GO:0005509">
    <property type="term" value="F:calcium ion binding"/>
    <property type="evidence" value="ECO:0007669"/>
    <property type="project" value="InterPro"/>
</dbReference>
<dbReference type="Gene3D" id="2.40.10.500">
    <property type="match status" value="1"/>
</dbReference>
<dbReference type="Gene3D" id="2.10.25.10">
    <property type="entry name" value="Laminin"/>
    <property type="match status" value="3"/>
</dbReference>
<organism evidence="9 10">
    <name type="scientific">Adineta ricciae</name>
    <name type="common">Rotifer</name>
    <dbReference type="NCBI Taxonomy" id="249248"/>
    <lineage>
        <taxon>Eukaryota</taxon>
        <taxon>Metazoa</taxon>
        <taxon>Spiralia</taxon>
        <taxon>Gnathifera</taxon>
        <taxon>Rotifera</taxon>
        <taxon>Eurotatoria</taxon>
        <taxon>Bdelloidea</taxon>
        <taxon>Adinetida</taxon>
        <taxon>Adinetidae</taxon>
        <taxon>Adineta</taxon>
    </lineage>
</organism>
<evidence type="ECO:0000256" key="4">
    <source>
        <dbReference type="ARBA" id="ARBA00023157"/>
    </source>
</evidence>
<gene>
    <name evidence="9" type="ORF">EDS130_LOCUS25224</name>
</gene>
<dbReference type="SUPFAM" id="SSF56399">
    <property type="entry name" value="ADP-ribosylation"/>
    <property type="match status" value="1"/>
</dbReference>
<comment type="caution">
    <text evidence="5">Lacks conserved residue(s) required for the propagation of feature annotation.</text>
</comment>
<dbReference type="PROSITE" id="PS01186">
    <property type="entry name" value="EGF_2"/>
    <property type="match status" value="2"/>
</dbReference>
<dbReference type="SUPFAM" id="SSF101898">
    <property type="entry name" value="NHL repeat"/>
    <property type="match status" value="2"/>
</dbReference>
<dbReference type="CDD" id="cd00054">
    <property type="entry name" value="EGF_CA"/>
    <property type="match status" value="3"/>
</dbReference>
<dbReference type="Gene3D" id="3.90.176.10">
    <property type="entry name" value="Toxin ADP-ribosyltransferase, Chain A, domain 1"/>
    <property type="match status" value="1"/>
</dbReference>
<dbReference type="SMART" id="SM00179">
    <property type="entry name" value="EGF_CA"/>
    <property type="match status" value="3"/>
</dbReference>
<dbReference type="InterPro" id="IPR000742">
    <property type="entry name" value="EGF"/>
</dbReference>
<evidence type="ECO:0000259" key="8">
    <source>
        <dbReference type="PROSITE" id="PS50026"/>
    </source>
</evidence>
<evidence type="ECO:0000256" key="5">
    <source>
        <dbReference type="PROSITE-ProRule" id="PRU00076"/>
    </source>
</evidence>
<evidence type="ECO:0000313" key="10">
    <source>
        <dbReference type="Proteomes" id="UP000663852"/>
    </source>
</evidence>
<dbReference type="InterPro" id="IPR051022">
    <property type="entry name" value="Notch_Cell-Fate_Det"/>
</dbReference>
<keyword evidence="2" id="KW-0732">Signal</keyword>
<dbReference type="SMART" id="SM00181">
    <property type="entry name" value="EGF"/>
    <property type="match status" value="3"/>
</dbReference>
<evidence type="ECO:0000256" key="1">
    <source>
        <dbReference type="ARBA" id="ARBA00022536"/>
    </source>
</evidence>
<dbReference type="Pfam" id="PF01436">
    <property type="entry name" value="NHL"/>
    <property type="match status" value="2"/>
</dbReference>
<evidence type="ECO:0000256" key="7">
    <source>
        <dbReference type="SAM" id="Phobius"/>
    </source>
</evidence>
<dbReference type="Gene3D" id="2.120.10.30">
    <property type="entry name" value="TolB, C-terminal domain"/>
    <property type="match status" value="3"/>
</dbReference>
<dbReference type="InterPro" id="IPR001258">
    <property type="entry name" value="NHL_repeat"/>
</dbReference>
<feature type="disulfide bond" evidence="5">
    <location>
        <begin position="976"/>
        <end position="985"/>
    </location>
</feature>
<dbReference type="GO" id="GO:0005886">
    <property type="term" value="C:plasma membrane"/>
    <property type="evidence" value="ECO:0007669"/>
    <property type="project" value="TreeGrafter"/>
</dbReference>
<name>A0A814W7V3_ADIRI</name>
<evidence type="ECO:0000256" key="3">
    <source>
        <dbReference type="ARBA" id="ARBA00022737"/>
    </source>
</evidence>
<feature type="repeat" description="NHL" evidence="6">
    <location>
        <begin position="541"/>
        <end position="584"/>
    </location>
</feature>